<keyword evidence="4" id="KW-1185">Reference proteome</keyword>
<gene>
    <name evidence="3" type="ORF">MG293_010440</name>
</gene>
<sequence>MSSLRNSLSPFALDLLFLEVAFTPELLSRCLDCAWSGWRDLRLSSRRPCRSGLQRLLGWSSGLCQGCPCASASSQLCDPLLGPYMEKPSDFDPEAQDPKRIDITELFPGDFPRPSCFSTDVTPEERLDRAKASPVHQRLWCGTEGNFCIKTQTKAPPAALLGDQKPGPCAGLRGVPRQSSQKPTSSPASPTEQLGEAAGVRELQVQDPKAHQGLCLEPSSRAAVTGLTHGKTGSNAYAAHLHLVVQNHEPPFYKSSPPPLLGTVFMQAFSGKKAKPGRVLLVAFPVSPLEWKRRDSPPPTLAPRPQSFADRMASPGQTCRMPVPLVREKRFSQKPGLRTGCRSLHSTSVLERDPVLLALRHCPQPGPSGQDQGISRFGCSLGALTTAGCVPYQHLISSFGFLSSSQI</sequence>
<feature type="chain" id="PRO_5042157266" evidence="2">
    <location>
        <begin position="29"/>
        <end position="407"/>
    </location>
</feature>
<comment type="caution">
    <text evidence="3">The sequence shown here is derived from an EMBL/GenBank/DDBJ whole genome shotgun (WGS) entry which is preliminary data.</text>
</comment>
<name>A0AAD4U404_OVIAM</name>
<dbReference type="EMBL" id="JAKZEL010000011">
    <property type="protein sequence ID" value="KAI4539048.1"/>
    <property type="molecule type" value="Genomic_DNA"/>
</dbReference>
<dbReference type="Proteomes" id="UP001214576">
    <property type="component" value="Unassembled WGS sequence"/>
</dbReference>
<organism evidence="3 4">
    <name type="scientific">Ovis ammon polii</name>
    <dbReference type="NCBI Taxonomy" id="230172"/>
    <lineage>
        <taxon>Eukaryota</taxon>
        <taxon>Metazoa</taxon>
        <taxon>Chordata</taxon>
        <taxon>Craniata</taxon>
        <taxon>Vertebrata</taxon>
        <taxon>Euteleostomi</taxon>
        <taxon>Mammalia</taxon>
        <taxon>Eutheria</taxon>
        <taxon>Laurasiatheria</taxon>
        <taxon>Artiodactyla</taxon>
        <taxon>Ruminantia</taxon>
        <taxon>Pecora</taxon>
        <taxon>Bovidae</taxon>
        <taxon>Caprinae</taxon>
        <taxon>Ovis</taxon>
    </lineage>
</organism>
<evidence type="ECO:0000256" key="1">
    <source>
        <dbReference type="SAM" id="MobiDB-lite"/>
    </source>
</evidence>
<evidence type="ECO:0000256" key="2">
    <source>
        <dbReference type="SAM" id="SignalP"/>
    </source>
</evidence>
<feature type="region of interest" description="Disordered" evidence="1">
    <location>
        <begin position="294"/>
        <end position="314"/>
    </location>
</feature>
<protein>
    <submittedName>
        <fullName evidence="3">Uncharacterized protein</fullName>
    </submittedName>
</protein>
<dbReference type="AlphaFoldDB" id="A0AAD4U404"/>
<keyword evidence="2" id="KW-0732">Signal</keyword>
<feature type="compositionally biased region" description="Polar residues" evidence="1">
    <location>
        <begin position="177"/>
        <end position="192"/>
    </location>
</feature>
<accession>A0AAD4U404</accession>
<proteinExistence type="predicted"/>
<feature type="signal peptide" evidence="2">
    <location>
        <begin position="1"/>
        <end position="28"/>
    </location>
</feature>
<feature type="region of interest" description="Disordered" evidence="1">
    <location>
        <begin position="159"/>
        <end position="194"/>
    </location>
</feature>
<reference evidence="3" key="1">
    <citation type="submission" date="2022-03" db="EMBL/GenBank/DDBJ databases">
        <title>Genomic analyses of argali, domestic sheep and their hybrids provide insights into chromosomal evolution, heterosis and genetic basis of agronomic traits.</title>
        <authorList>
            <person name="Li M."/>
        </authorList>
    </citation>
    <scope>NUCLEOTIDE SEQUENCE</scope>
    <source>
        <strain evidence="3">CAU-MHL-2022a</strain>
        <tissue evidence="3">Skin</tissue>
    </source>
</reference>
<evidence type="ECO:0000313" key="4">
    <source>
        <dbReference type="Proteomes" id="UP001214576"/>
    </source>
</evidence>
<evidence type="ECO:0000313" key="3">
    <source>
        <dbReference type="EMBL" id="KAI4539048.1"/>
    </source>
</evidence>